<evidence type="ECO:0000259" key="1">
    <source>
        <dbReference type="Pfam" id="PF13968"/>
    </source>
</evidence>
<dbReference type="PANTHER" id="PTHR31325">
    <property type="entry name" value="OS01G0798800 PROTEIN-RELATED"/>
    <property type="match status" value="1"/>
</dbReference>
<dbReference type="EnsemblPlants" id="EMT16666">
    <property type="protein sequence ID" value="EMT16666"/>
    <property type="gene ID" value="F775_22825"/>
</dbReference>
<protein>
    <recommendedName>
        <fullName evidence="1">DUF4220 domain-containing protein</fullName>
    </recommendedName>
</protein>
<proteinExistence type="predicted"/>
<reference evidence="2" key="1">
    <citation type="submission" date="2015-06" db="UniProtKB">
        <authorList>
            <consortium name="EnsemblPlants"/>
        </authorList>
    </citation>
    <scope>IDENTIFICATION</scope>
</reference>
<dbReference type="InterPro" id="IPR007658">
    <property type="entry name" value="DUF594"/>
</dbReference>
<dbReference type="Pfam" id="PF13968">
    <property type="entry name" value="DUF4220"/>
    <property type="match status" value="2"/>
</dbReference>
<dbReference type="Pfam" id="PF04578">
    <property type="entry name" value="DUF594"/>
    <property type="match status" value="1"/>
</dbReference>
<accession>N1QZ82</accession>
<organism evidence="2">
    <name type="scientific">Aegilops tauschii</name>
    <name type="common">Tausch's goatgrass</name>
    <name type="synonym">Aegilops squarrosa</name>
    <dbReference type="NCBI Taxonomy" id="37682"/>
    <lineage>
        <taxon>Eukaryota</taxon>
        <taxon>Viridiplantae</taxon>
        <taxon>Streptophyta</taxon>
        <taxon>Embryophyta</taxon>
        <taxon>Tracheophyta</taxon>
        <taxon>Spermatophyta</taxon>
        <taxon>Magnoliopsida</taxon>
        <taxon>Liliopsida</taxon>
        <taxon>Poales</taxon>
        <taxon>Poaceae</taxon>
        <taxon>BOP clade</taxon>
        <taxon>Pooideae</taxon>
        <taxon>Triticodae</taxon>
        <taxon>Triticeae</taxon>
        <taxon>Triticinae</taxon>
        <taxon>Aegilops</taxon>
    </lineage>
</organism>
<name>N1QZ82_AEGTA</name>
<sequence length="581" mass="65869">MAGGVEVLVVFWKEWGIQALVLLSFALQVILRFLSDFRQCRDSAVLRAIIWPAYLLADTTAIYALGHMSVTSCSSSKRSLEHRLMALWAPLLLLHLGGQDNITAYSIEDNRLWLRHLQTFAVQVLAATYVLYESSVVARQTLLRRAAILMFVAGVLKYGERVWALKCASTSSLSCKNYKSFGRGPLPLIALQKGVTEFHWKGMYQVAEVQLSLMYQVFYSKAPVIHTWYGRCIRVISPMAILTAFLTFRRFCQTDGGNFNIVDVGVTYLVRCAMLKAGLPARYWSGSMGQHNFIHMCTQSRDSRSSRVARWMGREDWWNTLVYTSTIPVPADLSQLLEKQLLPMHIRYQTSGRDDINNSRGRVALKRMGVSQEELACWSVDIELDESILVWHIATHVYLSWYNATNSHPPALASTIEVLSNYMIFLLAARPYMLPDNICRQSYVELCNKVINQLEYSSADDLVSLLRQQGEALKTIGPCESPPEIANTEEENSTFDRVCQLSSKLIRKSVAGADMLDLIWQVWVEMLCYVSYKCSADSHARQLSKGGEITTVIAILMEYMRSNIFHSRLSVHLNILDCDIC</sequence>
<feature type="domain" description="DUF4220" evidence="1">
    <location>
        <begin position="51"/>
        <end position="174"/>
    </location>
</feature>
<evidence type="ECO:0000313" key="2">
    <source>
        <dbReference type="EnsemblPlants" id="EMT16666"/>
    </source>
</evidence>
<dbReference type="AlphaFoldDB" id="N1QZ82"/>
<dbReference type="InterPro" id="IPR025315">
    <property type="entry name" value="DUF4220"/>
</dbReference>
<feature type="domain" description="DUF4220" evidence="1">
    <location>
        <begin position="202"/>
        <end position="270"/>
    </location>
</feature>